<evidence type="ECO:0000256" key="7">
    <source>
        <dbReference type="PROSITE-ProRule" id="PRU01360"/>
    </source>
</evidence>
<protein>
    <submittedName>
        <fullName evidence="10">SusC/RagA family</fullName>
    </submittedName>
</protein>
<dbReference type="InterPro" id="IPR036942">
    <property type="entry name" value="Beta-barrel_TonB_sf"/>
</dbReference>
<evidence type="ECO:0000256" key="5">
    <source>
        <dbReference type="ARBA" id="ARBA00023136"/>
    </source>
</evidence>
<dbReference type="RefSeq" id="WP_076931675.1">
    <property type="nucleotide sequence ID" value="NZ_LT605205.1"/>
</dbReference>
<dbReference type="EMBL" id="LT605205">
    <property type="protein sequence ID" value="SCD21945.1"/>
    <property type="molecule type" value="Genomic_DNA"/>
</dbReference>
<dbReference type="InterPro" id="IPR008969">
    <property type="entry name" value="CarboxyPept-like_regulatory"/>
</dbReference>
<keyword evidence="2 7" id="KW-0813">Transport</keyword>
<organism evidence="10 11">
    <name type="scientific">Proteiniphilum saccharofermentans</name>
    <dbReference type="NCBI Taxonomy" id="1642647"/>
    <lineage>
        <taxon>Bacteria</taxon>
        <taxon>Pseudomonadati</taxon>
        <taxon>Bacteroidota</taxon>
        <taxon>Bacteroidia</taxon>
        <taxon>Bacteroidales</taxon>
        <taxon>Dysgonomonadaceae</taxon>
        <taxon>Proteiniphilum</taxon>
    </lineage>
</organism>
<dbReference type="InterPro" id="IPR037066">
    <property type="entry name" value="Plug_dom_sf"/>
</dbReference>
<dbReference type="InterPro" id="IPR023996">
    <property type="entry name" value="TonB-dep_OMP_SusC/RagA"/>
</dbReference>
<comment type="similarity">
    <text evidence="7">Belongs to the TonB-dependent receptor family.</text>
</comment>
<dbReference type="NCBIfam" id="TIGR04057">
    <property type="entry name" value="SusC_RagA_signa"/>
    <property type="match status" value="1"/>
</dbReference>
<keyword evidence="4 7" id="KW-0812">Transmembrane</keyword>
<dbReference type="SUPFAM" id="SSF56935">
    <property type="entry name" value="Porins"/>
    <property type="match status" value="1"/>
</dbReference>
<dbReference type="Gene3D" id="2.40.170.20">
    <property type="entry name" value="TonB-dependent receptor, beta-barrel domain"/>
    <property type="match status" value="1"/>
</dbReference>
<accession>A0A1R3TD64</accession>
<feature type="transmembrane region" description="Helical" evidence="8">
    <location>
        <begin position="23"/>
        <end position="40"/>
    </location>
</feature>
<dbReference type="InterPro" id="IPR012910">
    <property type="entry name" value="Plug_dom"/>
</dbReference>
<dbReference type="SUPFAM" id="SSF49464">
    <property type="entry name" value="Carboxypeptidase regulatory domain-like"/>
    <property type="match status" value="1"/>
</dbReference>
<evidence type="ECO:0000256" key="8">
    <source>
        <dbReference type="SAM" id="Phobius"/>
    </source>
</evidence>
<dbReference type="PROSITE" id="PS52016">
    <property type="entry name" value="TONB_DEPENDENT_REC_3"/>
    <property type="match status" value="1"/>
</dbReference>
<evidence type="ECO:0000259" key="9">
    <source>
        <dbReference type="Pfam" id="PF07715"/>
    </source>
</evidence>
<dbReference type="Gene3D" id="2.60.40.1120">
    <property type="entry name" value="Carboxypeptidase-like, regulatory domain"/>
    <property type="match status" value="1"/>
</dbReference>
<sequence length="1122" mass="124327">MNNINLQNDDTVITAFASRSGKIVKTAVILLFVATFYSLATSGYSEMFPIAEEKIELSTISNESHSIQQQPESVIVSGTVIDERGEPLPGVSIRVGGTSQGTSTDIEGKFELNTRQGATLIISFVGYKTQELPVGNVPILNRTITLQEDIGELSEVVVVGYTTQSRRDISSSVAKVNMDIFESNPTSSLLNLLSGQIPGMQSIRRGGTPGASGGGLVIRGNTSLSADDGLAGISNPLFIMDGVPMSLQDIAGFDVSQNDFLASLNPDDIESISILKDAAATAIYGSRGANGVVIITSKRGTSGRARLTGSISTGITATPQKMGVYIGEAERQAKLDLYQKSLTALFGEQAWVDIRNGLEVMGYMLPSVLTDKYNPAFNNAYNYQEMFYQPGFSQNYNLSFEGGKEGSSYRVGLDHYDEKGVLVGYGFSRSTLSASLVNDINKYFRNDFIVRYSFLNRKGGLNSYMRALPTSPTELPSSLFYRTPDELDQLSGQLGNAYNKNVTHSLSFSDALRINFTENLSLNNQASVALMFGSNNYFIPSTARADGKTYGQSQSSINSIINANSVLNYTKDFGNHSVVGLLGAEVNTDQQQQSWISAEDGTSDYLKVIQGYQKENINGYSDIVTTNMLSYFASAAYGFKRNRYKVEGVLRRDASSRFGANNKWATFPSIKVHWIFSDEPWMENTSDWIDFGKIRISYGTSGSIASDPLLQYNSLISLSNIGAGMNDIYSNKMDVKTYGGLSLLISDFNKVANKNLSWSKSNEINYGLDLELFNRRLFITGDIYSRYISGLIYRSFLPPYVGFNSLESNLVDMMSNGFELGITAHLFPHSGDFQWTWTANFANNKTIVAKLGNGGRDYISGDYAFVVGRPAFQYYTYEYIGALDSFDDLPVNPMNGEALRYYAADAGLALGLQGRIFPGMPLYTDVNGDYLIDGGDYGNDKKIIENKSPEPKIQGGLNTTIRYKNFSLRAHSSFAFGHYIFNTTLQQQLTNFDSPERFFQLALYKFDETKFWQKPGDGSYYPMMYIGYSDGGSARSFRRSSMFIEQGDYWSIDNVTLSYNLPDKLISQLKLNRVNVYMTVNNPYMWKKSQVFDPRMVSKTGYYNGSGYPLSRNYLFGLQFQF</sequence>
<dbReference type="STRING" id="1642647.PSM36_3156"/>
<evidence type="ECO:0000256" key="4">
    <source>
        <dbReference type="ARBA" id="ARBA00022692"/>
    </source>
</evidence>
<keyword evidence="5 7" id="KW-0472">Membrane</keyword>
<comment type="subcellular location">
    <subcellularLocation>
        <location evidence="1 7">Cell outer membrane</location>
        <topology evidence="1 7">Multi-pass membrane protein</topology>
    </subcellularLocation>
</comment>
<reference evidence="10 11" key="1">
    <citation type="submission" date="2016-08" db="EMBL/GenBank/DDBJ databases">
        <authorList>
            <person name="Seilhamer J.J."/>
        </authorList>
    </citation>
    <scope>NUCLEOTIDE SEQUENCE [LARGE SCALE GENOMIC DNA]</scope>
    <source>
        <strain evidence="10">M3/6</strain>
    </source>
</reference>
<dbReference type="GO" id="GO:0009279">
    <property type="term" value="C:cell outer membrane"/>
    <property type="evidence" value="ECO:0007669"/>
    <property type="project" value="UniProtKB-SubCell"/>
</dbReference>
<evidence type="ECO:0000256" key="6">
    <source>
        <dbReference type="ARBA" id="ARBA00023237"/>
    </source>
</evidence>
<dbReference type="Pfam" id="PF13715">
    <property type="entry name" value="CarbopepD_reg_2"/>
    <property type="match status" value="1"/>
</dbReference>
<evidence type="ECO:0000256" key="2">
    <source>
        <dbReference type="ARBA" id="ARBA00022448"/>
    </source>
</evidence>
<dbReference type="NCBIfam" id="TIGR04056">
    <property type="entry name" value="OMP_RagA_SusC"/>
    <property type="match status" value="1"/>
</dbReference>
<keyword evidence="6 7" id="KW-0998">Cell outer membrane</keyword>
<keyword evidence="8" id="KW-1133">Transmembrane helix</keyword>
<dbReference type="KEGG" id="psac:PSM36_3156"/>
<dbReference type="AlphaFoldDB" id="A0A1R3TD64"/>
<evidence type="ECO:0000313" key="10">
    <source>
        <dbReference type="EMBL" id="SCD21945.1"/>
    </source>
</evidence>
<dbReference type="Gene3D" id="2.170.130.10">
    <property type="entry name" value="TonB-dependent receptor, plug domain"/>
    <property type="match status" value="1"/>
</dbReference>
<dbReference type="Pfam" id="PF07715">
    <property type="entry name" value="Plug"/>
    <property type="match status" value="1"/>
</dbReference>
<dbReference type="InterPro" id="IPR023997">
    <property type="entry name" value="TonB-dep_OMP_SusC/RagA_CS"/>
</dbReference>
<name>A0A1R3TD64_9BACT</name>
<evidence type="ECO:0000256" key="3">
    <source>
        <dbReference type="ARBA" id="ARBA00022452"/>
    </source>
</evidence>
<feature type="domain" description="TonB-dependent receptor plug" evidence="9">
    <location>
        <begin position="166"/>
        <end position="292"/>
    </location>
</feature>
<keyword evidence="11" id="KW-1185">Reference proteome</keyword>
<proteinExistence type="inferred from homology"/>
<gene>
    <name evidence="10" type="ORF">PSM36_3156</name>
</gene>
<evidence type="ECO:0000313" key="11">
    <source>
        <dbReference type="Proteomes" id="UP000187464"/>
    </source>
</evidence>
<dbReference type="InterPro" id="IPR039426">
    <property type="entry name" value="TonB-dep_rcpt-like"/>
</dbReference>
<dbReference type="Proteomes" id="UP000187464">
    <property type="component" value="Chromosome I"/>
</dbReference>
<evidence type="ECO:0000256" key="1">
    <source>
        <dbReference type="ARBA" id="ARBA00004571"/>
    </source>
</evidence>
<keyword evidence="3 7" id="KW-1134">Transmembrane beta strand</keyword>